<keyword evidence="1" id="KW-1133">Transmembrane helix</keyword>
<protein>
    <submittedName>
        <fullName evidence="2">Uncharacterized protein</fullName>
    </submittedName>
</protein>
<feature type="transmembrane region" description="Helical" evidence="1">
    <location>
        <begin position="42"/>
        <end position="69"/>
    </location>
</feature>
<proteinExistence type="predicted"/>
<feature type="transmembrane region" description="Helical" evidence="1">
    <location>
        <begin position="7"/>
        <end position="30"/>
    </location>
</feature>
<reference evidence="2" key="1">
    <citation type="journal article" date="2015" name="Nature">
        <title>Complex archaea that bridge the gap between prokaryotes and eukaryotes.</title>
        <authorList>
            <person name="Spang A."/>
            <person name="Saw J.H."/>
            <person name="Jorgensen S.L."/>
            <person name="Zaremba-Niedzwiedzka K."/>
            <person name="Martijn J."/>
            <person name="Lind A.E."/>
            <person name="van Eijk R."/>
            <person name="Schleper C."/>
            <person name="Guy L."/>
            <person name="Ettema T.J."/>
        </authorList>
    </citation>
    <scope>NUCLEOTIDE SEQUENCE</scope>
</reference>
<evidence type="ECO:0000313" key="2">
    <source>
        <dbReference type="EMBL" id="KKM47417.1"/>
    </source>
</evidence>
<evidence type="ECO:0000256" key="1">
    <source>
        <dbReference type="SAM" id="Phobius"/>
    </source>
</evidence>
<keyword evidence="1" id="KW-0472">Membrane</keyword>
<sequence>MTQGKAILLIVTGGFLAFTSGAWVFMFWYILTRGAITLYEPIQSILIAELSLAITLTFLGIGGLIYGAIKD</sequence>
<organism evidence="2">
    <name type="scientific">marine sediment metagenome</name>
    <dbReference type="NCBI Taxonomy" id="412755"/>
    <lineage>
        <taxon>unclassified sequences</taxon>
        <taxon>metagenomes</taxon>
        <taxon>ecological metagenomes</taxon>
    </lineage>
</organism>
<dbReference type="AlphaFoldDB" id="A0A0F9LP45"/>
<dbReference type="EMBL" id="LAZR01012012">
    <property type="protein sequence ID" value="KKM47417.1"/>
    <property type="molecule type" value="Genomic_DNA"/>
</dbReference>
<name>A0A0F9LP45_9ZZZZ</name>
<keyword evidence="1" id="KW-0812">Transmembrane</keyword>
<comment type="caution">
    <text evidence="2">The sequence shown here is derived from an EMBL/GenBank/DDBJ whole genome shotgun (WGS) entry which is preliminary data.</text>
</comment>
<accession>A0A0F9LP45</accession>
<gene>
    <name evidence="2" type="ORF">LCGC14_1558650</name>
</gene>